<organism evidence="1 2">
    <name type="scientific">Pseudoprimorskyibacter insulae</name>
    <dbReference type="NCBI Taxonomy" id="1695997"/>
    <lineage>
        <taxon>Bacteria</taxon>
        <taxon>Pseudomonadati</taxon>
        <taxon>Pseudomonadota</taxon>
        <taxon>Alphaproteobacteria</taxon>
        <taxon>Rhodobacterales</taxon>
        <taxon>Paracoccaceae</taxon>
        <taxon>Pseudoprimorskyibacter</taxon>
    </lineage>
</organism>
<dbReference type="AlphaFoldDB" id="A0A2R8AVL1"/>
<keyword evidence="2" id="KW-1185">Reference proteome</keyword>
<evidence type="ECO:0000313" key="2">
    <source>
        <dbReference type="Proteomes" id="UP000244904"/>
    </source>
</evidence>
<gene>
    <name evidence="1" type="ORF">PRI8871_01868</name>
</gene>
<accession>A0A2R8AVL1</accession>
<dbReference type="Proteomes" id="UP000244904">
    <property type="component" value="Unassembled WGS sequence"/>
</dbReference>
<sequence>MHHLSTIANRLMQRHASLEDVAVQTVYFDDDGQAHPGKPTSLAAFLHQMVLH</sequence>
<evidence type="ECO:0000313" key="1">
    <source>
        <dbReference type="EMBL" id="SPF80066.1"/>
    </source>
</evidence>
<reference evidence="2" key="1">
    <citation type="submission" date="2018-03" db="EMBL/GenBank/DDBJ databases">
        <authorList>
            <person name="Rodrigo-Torres L."/>
            <person name="Arahal R. D."/>
            <person name="Lucena T."/>
        </authorList>
    </citation>
    <scope>NUCLEOTIDE SEQUENCE [LARGE SCALE GENOMIC DNA]</scope>
    <source>
        <strain evidence="2">CECT 8871</strain>
    </source>
</reference>
<name>A0A2R8AVL1_9RHOB</name>
<dbReference type="RefSeq" id="WP_181389427.1">
    <property type="nucleotide sequence ID" value="NZ_OMOJ01000003.1"/>
</dbReference>
<protein>
    <submittedName>
        <fullName evidence="1">Uncharacterized protein</fullName>
    </submittedName>
</protein>
<proteinExistence type="predicted"/>
<dbReference type="EMBL" id="OMOJ01000003">
    <property type="protein sequence ID" value="SPF80066.1"/>
    <property type="molecule type" value="Genomic_DNA"/>
</dbReference>